<sequence>MYWRKEHPDGYFLSAGEAPPQRGVDGQWKRAAWGTRHGPAIVHWSSGTPTFVENAVMPDGRLIAASGYAIDGTWRTPVGEQAQAWARVWSGGDVQWVLGSLTLTADQAIFVADRKPWPPTLHFPSRSAAVMAAELLGSENLCARMRDTPLAVAMYITLYCFEWIKVVADESAWYTIDDAGQLLSDMRQYNETYIDFHSLYNCDKDENLDELDRNKKLSVDLLRDIGWHIVSSPR</sequence>
<keyword evidence="2" id="KW-1185">Reference proteome</keyword>
<dbReference type="AlphaFoldDB" id="A0A4D7B0X1"/>
<accession>A0A4D7B0X1</accession>
<dbReference type="KEGG" id="pstg:E8M01_20545"/>
<organism evidence="1 2">
    <name type="scientific">Phreatobacter stygius</name>
    <dbReference type="NCBI Taxonomy" id="1940610"/>
    <lineage>
        <taxon>Bacteria</taxon>
        <taxon>Pseudomonadati</taxon>
        <taxon>Pseudomonadota</taxon>
        <taxon>Alphaproteobacteria</taxon>
        <taxon>Hyphomicrobiales</taxon>
        <taxon>Phreatobacteraceae</taxon>
        <taxon>Phreatobacter</taxon>
    </lineage>
</organism>
<evidence type="ECO:0000313" key="1">
    <source>
        <dbReference type="EMBL" id="QCI66401.1"/>
    </source>
</evidence>
<dbReference type="EMBL" id="CP039690">
    <property type="protein sequence ID" value="QCI66401.1"/>
    <property type="molecule type" value="Genomic_DNA"/>
</dbReference>
<reference evidence="1 2" key="1">
    <citation type="submission" date="2019-04" db="EMBL/GenBank/DDBJ databases">
        <title>Phreatobacter aquaticus sp. nov.</title>
        <authorList>
            <person name="Choi A."/>
        </authorList>
    </citation>
    <scope>NUCLEOTIDE SEQUENCE [LARGE SCALE GENOMIC DNA]</scope>
    <source>
        <strain evidence="1 2">KCTC 52518</strain>
    </source>
</reference>
<name>A0A4D7B0X1_9HYPH</name>
<dbReference type="OrthoDB" id="9979763at2"/>
<evidence type="ECO:0000313" key="2">
    <source>
        <dbReference type="Proteomes" id="UP000298781"/>
    </source>
</evidence>
<protein>
    <submittedName>
        <fullName evidence="1">Uncharacterized protein</fullName>
    </submittedName>
</protein>
<gene>
    <name evidence="1" type="ORF">E8M01_20545</name>
</gene>
<dbReference type="RefSeq" id="WP_136961844.1">
    <property type="nucleotide sequence ID" value="NZ_CP039690.1"/>
</dbReference>
<dbReference type="Proteomes" id="UP000298781">
    <property type="component" value="Chromosome"/>
</dbReference>
<proteinExistence type="predicted"/>